<dbReference type="PANTHER" id="PTHR37419:SF8">
    <property type="entry name" value="TOXIN YJJJ"/>
    <property type="match status" value="1"/>
</dbReference>
<comment type="caution">
    <text evidence="6">The sequence shown here is derived from an EMBL/GenBank/DDBJ whole genome shotgun (WGS) entry which is preliminary data.</text>
</comment>
<evidence type="ECO:0000313" key="6">
    <source>
        <dbReference type="EMBL" id="PXA03451.1"/>
    </source>
</evidence>
<dbReference type="GO" id="GO:0005829">
    <property type="term" value="C:cytosol"/>
    <property type="evidence" value="ECO:0007669"/>
    <property type="project" value="TreeGrafter"/>
</dbReference>
<dbReference type="Proteomes" id="UP000247099">
    <property type="component" value="Unassembled WGS sequence"/>
</dbReference>
<dbReference type="InterPro" id="IPR052028">
    <property type="entry name" value="HipA_Ser/Thr_kinase"/>
</dbReference>
<keyword evidence="2" id="KW-0808">Transferase</keyword>
<dbReference type="InParanoid" id="A0A317ZJD7"/>
<keyword evidence="7" id="KW-1185">Reference proteome</keyword>
<keyword evidence="4" id="KW-1133">Transmembrane helix</keyword>
<keyword evidence="4" id="KW-0472">Membrane</keyword>
<evidence type="ECO:0000256" key="4">
    <source>
        <dbReference type="SAM" id="Phobius"/>
    </source>
</evidence>
<dbReference type="Pfam" id="PF07804">
    <property type="entry name" value="HipA_C"/>
    <property type="match status" value="1"/>
</dbReference>
<keyword evidence="4" id="KW-0812">Transmembrane</keyword>
<organism evidence="6 7">
    <name type="scientific">Coraliomargarita sinensis</name>
    <dbReference type="NCBI Taxonomy" id="2174842"/>
    <lineage>
        <taxon>Bacteria</taxon>
        <taxon>Pseudomonadati</taxon>
        <taxon>Verrucomicrobiota</taxon>
        <taxon>Opitutia</taxon>
        <taxon>Puniceicoccales</taxon>
        <taxon>Coraliomargaritaceae</taxon>
        <taxon>Coraliomargarita</taxon>
    </lineage>
</organism>
<dbReference type="FunCoup" id="A0A317ZJD7">
    <property type="interactions" value="2"/>
</dbReference>
<comment type="similarity">
    <text evidence="1">Belongs to the HipA Ser/Thr kinase family.</text>
</comment>
<feature type="transmembrane region" description="Helical" evidence="4">
    <location>
        <begin position="12"/>
        <end position="30"/>
    </location>
</feature>
<reference evidence="6 7" key="1">
    <citation type="submission" date="2018-05" db="EMBL/GenBank/DDBJ databases">
        <title>Coraliomargarita sinensis sp. nov., isolated from a marine solar saltern.</title>
        <authorList>
            <person name="Zhou L.Y."/>
        </authorList>
    </citation>
    <scope>NUCLEOTIDE SEQUENCE [LARGE SCALE GENOMIC DNA]</scope>
    <source>
        <strain evidence="6 7">WN38</strain>
    </source>
</reference>
<dbReference type="InterPro" id="IPR012893">
    <property type="entry name" value="HipA-like_C"/>
</dbReference>
<gene>
    <name evidence="6" type="ORF">DDZ13_12215</name>
</gene>
<sequence length="505" mass="57762">MIKAANHLPILYYIVSVSFHKIFYFYIIIFRSDVCKFSYRFMKLNTKTQELLTYLQRNGPSASGDVVKQFGISRATLMRRVRELGDRVVTLGKARATLLAARRDLRTDTPLYQVLENAQLQLAGHLIPLQDGERTQWLLRPEESPAACFEGEFKNGLYPDWPWFLEDLRPSGFLGRAFGKRMAKLFSIDTNPENWNGRELLMTLTRFGSNLPGNFILGDGMALNDFQEEKLKIAKGYYRNNLPQIYPELAKHAMDENEDFGSSAGGDQPKFTTMVSDAPGETPRSVIVKFSPHLESPLGQRWSDLLHAEHLANQILTKAGFATAKTRIFQIDRRTYLESERFDRIVPTGRRGLVTLRSLDAAYLGLGIGTWADCARKLVEKKWIRGEDYERIAQLHCFGELIANTDMHWGNLSFFFPGQSPYPLAPVYDMLPMRFRPSSTGEVRQTRFDPKLPKPEDQTAWLEMYPHAHDFWKEVSAHPDISEDFKAIAEAATDSLETVYRVAIQ</sequence>
<dbReference type="GO" id="GO:0004674">
    <property type="term" value="F:protein serine/threonine kinase activity"/>
    <property type="evidence" value="ECO:0007669"/>
    <property type="project" value="TreeGrafter"/>
</dbReference>
<evidence type="ECO:0000256" key="3">
    <source>
        <dbReference type="ARBA" id="ARBA00022777"/>
    </source>
</evidence>
<dbReference type="NCBIfam" id="NF007297">
    <property type="entry name" value="PRK09775.1"/>
    <property type="match status" value="1"/>
</dbReference>
<dbReference type="AlphaFoldDB" id="A0A317ZJD7"/>
<accession>A0A317ZJD7</accession>
<proteinExistence type="inferred from homology"/>
<name>A0A317ZJD7_9BACT</name>
<protein>
    <submittedName>
        <fullName evidence="6">Type II toxin-antitoxin system HipA family toxinoxin YjjJ</fullName>
    </submittedName>
</protein>
<keyword evidence="3" id="KW-0418">Kinase</keyword>
<evidence type="ECO:0000256" key="2">
    <source>
        <dbReference type="ARBA" id="ARBA00022679"/>
    </source>
</evidence>
<dbReference type="EMBL" id="QHJQ01000009">
    <property type="protein sequence ID" value="PXA03451.1"/>
    <property type="molecule type" value="Genomic_DNA"/>
</dbReference>
<dbReference type="PANTHER" id="PTHR37419">
    <property type="entry name" value="SERINE/THREONINE-PROTEIN KINASE TOXIN HIPA"/>
    <property type="match status" value="1"/>
</dbReference>
<evidence type="ECO:0000259" key="5">
    <source>
        <dbReference type="Pfam" id="PF07804"/>
    </source>
</evidence>
<evidence type="ECO:0000256" key="1">
    <source>
        <dbReference type="ARBA" id="ARBA00010164"/>
    </source>
</evidence>
<evidence type="ECO:0000313" key="7">
    <source>
        <dbReference type="Proteomes" id="UP000247099"/>
    </source>
</evidence>
<feature type="domain" description="HipA-like C-terminal" evidence="5">
    <location>
        <begin position="262"/>
        <end position="445"/>
    </location>
</feature>